<proteinExistence type="predicted"/>
<evidence type="ECO:0000313" key="3">
    <source>
        <dbReference type="EMBL" id="QJB04820.1"/>
    </source>
</evidence>
<gene>
    <name evidence="2" type="ORF">MM171A00115_0089</name>
    <name evidence="3" type="ORF">MM171B00172_0062</name>
</gene>
<protein>
    <submittedName>
        <fullName evidence="2">Uncharacterized protein</fullName>
    </submittedName>
</protein>
<dbReference type="EMBL" id="MT143890">
    <property type="protein sequence ID" value="QJB04820.1"/>
    <property type="molecule type" value="Genomic_DNA"/>
</dbReference>
<dbReference type="EMBL" id="MT143707">
    <property type="protein sequence ID" value="QJB01336.1"/>
    <property type="molecule type" value="Genomic_DNA"/>
</dbReference>
<evidence type="ECO:0000313" key="2">
    <source>
        <dbReference type="EMBL" id="QJB01336.1"/>
    </source>
</evidence>
<feature type="compositionally biased region" description="Basic residues" evidence="1">
    <location>
        <begin position="104"/>
        <end position="113"/>
    </location>
</feature>
<feature type="region of interest" description="Disordered" evidence="1">
    <location>
        <begin position="89"/>
        <end position="113"/>
    </location>
</feature>
<evidence type="ECO:0000256" key="1">
    <source>
        <dbReference type="SAM" id="MobiDB-lite"/>
    </source>
</evidence>
<dbReference type="AlphaFoldDB" id="A0A6M3M7R9"/>
<reference evidence="2" key="1">
    <citation type="submission" date="2020-03" db="EMBL/GenBank/DDBJ databases">
        <title>The deep terrestrial virosphere.</title>
        <authorList>
            <person name="Holmfeldt K."/>
            <person name="Nilsson E."/>
            <person name="Simone D."/>
            <person name="Lopez-Fernandez M."/>
            <person name="Wu X."/>
            <person name="de Brujin I."/>
            <person name="Lundin D."/>
            <person name="Andersson A."/>
            <person name="Bertilsson S."/>
            <person name="Dopson M."/>
        </authorList>
    </citation>
    <scope>NUCLEOTIDE SEQUENCE</scope>
    <source>
        <strain evidence="2">MM171A00115</strain>
        <strain evidence="3">MM171B00172</strain>
    </source>
</reference>
<accession>A0A6M3M7R9</accession>
<name>A0A6M3M7R9_9ZZZZ</name>
<organism evidence="2">
    <name type="scientific">viral metagenome</name>
    <dbReference type="NCBI Taxonomy" id="1070528"/>
    <lineage>
        <taxon>unclassified sequences</taxon>
        <taxon>metagenomes</taxon>
        <taxon>organismal metagenomes</taxon>
    </lineage>
</organism>
<sequence>MQTSNFPDVKTLAAHDLFKRIETKTPSKIARVLEYLLKDGPLNRFVAKPLGDHCQISTLANSHGLTFKSTQEKAQTSWGFSCDVARDELPPSGQLKPLTAPRKPSSKRKNAGI</sequence>